<comment type="similarity">
    <text evidence="7">Belongs to the glycosyltransferase 87 family.</text>
</comment>
<organism evidence="9 10">
    <name type="scientific">Mycetocola manganoxydans</name>
    <dbReference type="NCBI Taxonomy" id="699879"/>
    <lineage>
        <taxon>Bacteria</taxon>
        <taxon>Bacillati</taxon>
        <taxon>Actinomycetota</taxon>
        <taxon>Actinomycetes</taxon>
        <taxon>Micrococcales</taxon>
        <taxon>Microbacteriaceae</taxon>
        <taxon>Mycetocola</taxon>
    </lineage>
</organism>
<sequence>MKPVDKLRAGARRIDVWVAFVLVHAVVGWICLGLPGTGVGEYAIGLPLGDVTLVYRPWVEQALGGGPVVGIDSSWVYPIAAIVPMLAAMGFGADAYGHVWLVLVTVANAAAFAVLLGRGTSRRREAAAWWWLAFIALLGPIALARIDSITVPIAVVALLLVSKHPFVAGVLLALATWMKVWPAALIGALLVASRSRLAILLAGAATSAGIAVVVVVLGGGEYLFGFVTEQTGRGLQIEAPVATPYLWLAAADVPGSFIYYDDQILTFQVTGPGVAAAALVMTPLLGVAVAGTVFAGVLASRNGASVVRLLPSFALALVLVLITFNKVGSPQFQTWLVAPVIVGLVYRGRAFATPAVTVLVLAALTQVVYPYLYVGLLSAEPAMVAVLSVRNVIFFAVLGWALFDIARAGQSSLRARSSRSTLAVSSPE</sequence>
<feature type="transmembrane region" description="Helical" evidence="8">
    <location>
        <begin position="382"/>
        <end position="403"/>
    </location>
</feature>
<accession>A0A3L7A3E8</accession>
<evidence type="ECO:0000313" key="9">
    <source>
        <dbReference type="EMBL" id="RLP73812.1"/>
    </source>
</evidence>
<evidence type="ECO:0000256" key="8">
    <source>
        <dbReference type="SAM" id="Phobius"/>
    </source>
</evidence>
<evidence type="ECO:0000256" key="2">
    <source>
        <dbReference type="ARBA" id="ARBA00022475"/>
    </source>
</evidence>
<protein>
    <submittedName>
        <fullName evidence="9">DUF2029 domain-containing protein</fullName>
    </submittedName>
</protein>
<comment type="subcellular location">
    <subcellularLocation>
        <location evidence="1">Cell membrane</location>
        <topology evidence="1">Multi-pass membrane protein</topology>
    </subcellularLocation>
</comment>
<evidence type="ECO:0000256" key="6">
    <source>
        <dbReference type="ARBA" id="ARBA00023136"/>
    </source>
</evidence>
<evidence type="ECO:0000256" key="3">
    <source>
        <dbReference type="ARBA" id="ARBA00022679"/>
    </source>
</evidence>
<feature type="transmembrane region" description="Helical" evidence="8">
    <location>
        <begin position="355"/>
        <end position="376"/>
    </location>
</feature>
<gene>
    <name evidence="9" type="ORF">D9V29_00490</name>
</gene>
<feature type="transmembrane region" description="Helical" evidence="8">
    <location>
        <begin position="95"/>
        <end position="116"/>
    </location>
</feature>
<keyword evidence="10" id="KW-1185">Reference proteome</keyword>
<keyword evidence="4 8" id="KW-0812">Transmembrane</keyword>
<reference evidence="9 10" key="1">
    <citation type="submission" date="2018-10" db="EMBL/GenBank/DDBJ databases">
        <authorList>
            <person name="Li J."/>
        </authorList>
    </citation>
    <scope>NUCLEOTIDE SEQUENCE [LARGE SCALE GENOMIC DNA]</scope>
    <source>
        <strain evidence="9 10">CCTCC AB209002</strain>
    </source>
</reference>
<feature type="transmembrane region" description="Helical" evidence="8">
    <location>
        <begin position="274"/>
        <end position="299"/>
    </location>
</feature>
<feature type="transmembrane region" description="Helical" evidence="8">
    <location>
        <begin position="128"/>
        <end position="146"/>
    </location>
</feature>
<evidence type="ECO:0000256" key="4">
    <source>
        <dbReference type="ARBA" id="ARBA00022692"/>
    </source>
</evidence>
<dbReference type="OrthoDB" id="581198at2"/>
<keyword evidence="3" id="KW-0808">Transferase</keyword>
<feature type="transmembrane region" description="Helical" evidence="8">
    <location>
        <begin position="16"/>
        <end position="36"/>
    </location>
</feature>
<evidence type="ECO:0000313" key="10">
    <source>
        <dbReference type="Proteomes" id="UP000270299"/>
    </source>
</evidence>
<feature type="transmembrane region" description="Helical" evidence="8">
    <location>
        <begin position="166"/>
        <end position="190"/>
    </location>
</feature>
<feature type="transmembrane region" description="Helical" evidence="8">
    <location>
        <begin position="197"/>
        <end position="217"/>
    </location>
</feature>
<keyword evidence="2" id="KW-1003">Cell membrane</keyword>
<evidence type="ECO:0000256" key="7">
    <source>
        <dbReference type="ARBA" id="ARBA00024033"/>
    </source>
</evidence>
<dbReference type="GO" id="GO:0005886">
    <property type="term" value="C:plasma membrane"/>
    <property type="evidence" value="ECO:0007669"/>
    <property type="project" value="UniProtKB-SubCell"/>
</dbReference>
<dbReference type="EMBL" id="RCUV01000001">
    <property type="protein sequence ID" value="RLP73812.1"/>
    <property type="molecule type" value="Genomic_DNA"/>
</dbReference>
<dbReference type="Proteomes" id="UP000270299">
    <property type="component" value="Unassembled WGS sequence"/>
</dbReference>
<keyword evidence="6 8" id="KW-0472">Membrane</keyword>
<feature type="transmembrane region" description="Helical" evidence="8">
    <location>
        <begin position="330"/>
        <end position="348"/>
    </location>
</feature>
<name>A0A3L7A3E8_9MICO</name>
<dbReference type="GO" id="GO:0016758">
    <property type="term" value="F:hexosyltransferase activity"/>
    <property type="evidence" value="ECO:0007669"/>
    <property type="project" value="InterPro"/>
</dbReference>
<dbReference type="Pfam" id="PF09594">
    <property type="entry name" value="GT87"/>
    <property type="match status" value="1"/>
</dbReference>
<dbReference type="AlphaFoldDB" id="A0A3L7A3E8"/>
<proteinExistence type="inferred from homology"/>
<dbReference type="InterPro" id="IPR018584">
    <property type="entry name" value="GT87"/>
</dbReference>
<keyword evidence="5 8" id="KW-1133">Transmembrane helix</keyword>
<feature type="transmembrane region" description="Helical" evidence="8">
    <location>
        <begin position="306"/>
        <end position="324"/>
    </location>
</feature>
<comment type="caution">
    <text evidence="9">The sequence shown here is derived from an EMBL/GenBank/DDBJ whole genome shotgun (WGS) entry which is preliminary data.</text>
</comment>
<evidence type="ECO:0000256" key="1">
    <source>
        <dbReference type="ARBA" id="ARBA00004651"/>
    </source>
</evidence>
<evidence type="ECO:0000256" key="5">
    <source>
        <dbReference type="ARBA" id="ARBA00022989"/>
    </source>
</evidence>